<evidence type="ECO:0008006" key="4">
    <source>
        <dbReference type="Google" id="ProtNLM"/>
    </source>
</evidence>
<evidence type="ECO:0000256" key="1">
    <source>
        <dbReference type="ARBA" id="ARBA00009817"/>
    </source>
</evidence>
<proteinExistence type="inferred from homology"/>
<keyword evidence="3" id="KW-1185">Reference proteome</keyword>
<dbReference type="PANTHER" id="PTHR11220:SF1">
    <property type="entry name" value="HEME-BINDING PROTEIN 2"/>
    <property type="match status" value="1"/>
</dbReference>
<organism evidence="2 3">
    <name type="scientific">Mytilus galloprovincialis</name>
    <name type="common">Mediterranean mussel</name>
    <dbReference type="NCBI Taxonomy" id="29158"/>
    <lineage>
        <taxon>Eukaryota</taxon>
        <taxon>Metazoa</taxon>
        <taxon>Spiralia</taxon>
        <taxon>Lophotrochozoa</taxon>
        <taxon>Mollusca</taxon>
        <taxon>Bivalvia</taxon>
        <taxon>Autobranchia</taxon>
        <taxon>Pteriomorphia</taxon>
        <taxon>Mytilida</taxon>
        <taxon>Mytiloidea</taxon>
        <taxon>Mytilidae</taxon>
        <taxon>Mytilinae</taxon>
        <taxon>Mytilus</taxon>
    </lineage>
</organism>
<dbReference type="InterPro" id="IPR006917">
    <property type="entry name" value="SOUL_heme-bd"/>
</dbReference>
<dbReference type="FunFam" id="3.20.80.10:FF:000002">
    <property type="entry name" value="Heme-binding protein 2"/>
    <property type="match status" value="1"/>
</dbReference>
<dbReference type="Proteomes" id="UP000596742">
    <property type="component" value="Unassembled WGS sequence"/>
</dbReference>
<evidence type="ECO:0000313" key="3">
    <source>
        <dbReference type="Proteomes" id="UP000596742"/>
    </source>
</evidence>
<evidence type="ECO:0000313" key="2">
    <source>
        <dbReference type="EMBL" id="VDI73996.1"/>
    </source>
</evidence>
<gene>
    <name evidence="2" type="ORF">MGAL_10B078642</name>
</gene>
<accession>A0A8B6H3W8</accession>
<comment type="caution">
    <text evidence="2">The sequence shown here is derived from an EMBL/GenBank/DDBJ whole genome shotgun (WGS) entry which is preliminary data.</text>
</comment>
<dbReference type="EMBL" id="UYJE01009491">
    <property type="protein sequence ID" value="VDI73996.1"/>
    <property type="molecule type" value="Genomic_DNA"/>
</dbReference>
<dbReference type="OrthoDB" id="6424451at2759"/>
<comment type="similarity">
    <text evidence="1">Belongs to the HEBP family.</text>
</comment>
<dbReference type="InterPro" id="IPR011256">
    <property type="entry name" value="Reg_factor_effector_dom_sf"/>
</dbReference>
<reference evidence="2" key="1">
    <citation type="submission" date="2018-11" db="EMBL/GenBank/DDBJ databases">
        <authorList>
            <person name="Alioto T."/>
            <person name="Alioto T."/>
        </authorList>
    </citation>
    <scope>NUCLEOTIDE SEQUENCE</scope>
</reference>
<sequence length="258" mass="29835">MEELLGTCEPLWLYNFTFQLFELYTSSDCRRRGKDIYCSMLIKLAVVLLMAVICQGEKLFYKPRMIKVLPSNEIEPEKKPDFCNKLDCPEYKVIESSSGYELREYTATHWVSTALAGIDYSKASSEMFMKLFAYIQGKNAKKEKIAMTAPVLIRLIPGQGPACESNFTMSFFMSNKVADPPAPTDSTVTLKSAPTFRAYVRQFGGYYRKIEDWIKEAQELIKSINDPSKYHTEFYFTAGYDSPFRIFNRHNEIWFISK</sequence>
<dbReference type="Gene3D" id="3.20.80.10">
    <property type="entry name" value="Regulatory factor, effector binding domain"/>
    <property type="match status" value="1"/>
</dbReference>
<dbReference type="Pfam" id="PF04832">
    <property type="entry name" value="SOUL"/>
    <property type="match status" value="1"/>
</dbReference>
<dbReference type="GO" id="GO:0020037">
    <property type="term" value="F:heme binding"/>
    <property type="evidence" value="ECO:0007669"/>
    <property type="project" value="TreeGrafter"/>
</dbReference>
<dbReference type="PANTHER" id="PTHR11220">
    <property type="entry name" value="HEME-BINDING PROTEIN-RELATED"/>
    <property type="match status" value="1"/>
</dbReference>
<dbReference type="SUPFAM" id="SSF55136">
    <property type="entry name" value="Probable bacterial effector-binding domain"/>
    <property type="match status" value="1"/>
</dbReference>
<protein>
    <recommendedName>
        <fullName evidence="4">Heme-binding protein 2</fullName>
    </recommendedName>
</protein>
<name>A0A8B6H3W8_MYTGA</name>
<dbReference type="AlphaFoldDB" id="A0A8B6H3W8"/>